<dbReference type="SUPFAM" id="SSF51556">
    <property type="entry name" value="Metallo-dependent hydrolases"/>
    <property type="match status" value="1"/>
</dbReference>
<dbReference type="GO" id="GO:0005737">
    <property type="term" value="C:cytoplasm"/>
    <property type="evidence" value="ECO:0007669"/>
    <property type="project" value="UniProtKB-SubCell"/>
</dbReference>
<dbReference type="InterPro" id="IPR006680">
    <property type="entry name" value="Amidohydro-rel"/>
</dbReference>
<evidence type="ECO:0000313" key="6">
    <source>
        <dbReference type="EMBL" id="KRQ85832.1"/>
    </source>
</evidence>
<dbReference type="RefSeq" id="WP_057979658.1">
    <property type="nucleotide sequence ID" value="NZ_LKHP01000026.1"/>
</dbReference>
<dbReference type="InterPro" id="IPR032466">
    <property type="entry name" value="Metal_Hydrolase"/>
</dbReference>
<organism evidence="6 7">
    <name type="scientific">Caloramator mitchellensis</name>
    <dbReference type="NCBI Taxonomy" id="908809"/>
    <lineage>
        <taxon>Bacteria</taxon>
        <taxon>Bacillati</taxon>
        <taxon>Bacillota</taxon>
        <taxon>Clostridia</taxon>
        <taxon>Eubacteriales</taxon>
        <taxon>Clostridiaceae</taxon>
        <taxon>Caloramator</taxon>
    </lineage>
</organism>
<dbReference type="GO" id="GO:0008798">
    <property type="term" value="F:beta-aspartyl-peptidase activity"/>
    <property type="evidence" value="ECO:0007669"/>
    <property type="project" value="InterPro"/>
</dbReference>
<feature type="binding site" evidence="4">
    <location>
        <position position="62"/>
    </location>
    <ligand>
        <name>Zn(2+)</name>
        <dbReference type="ChEBI" id="CHEBI:29105"/>
        <label>1</label>
        <note>catalytic</note>
    </ligand>
</feature>
<dbReference type="PATRIC" id="fig|908809.3.peg.2380"/>
<dbReference type="Gene3D" id="3.20.20.140">
    <property type="entry name" value="Metal-dependent hydrolases"/>
    <property type="match status" value="1"/>
</dbReference>
<dbReference type="EMBL" id="LKHP01000026">
    <property type="protein sequence ID" value="KRQ85832.1"/>
    <property type="molecule type" value="Genomic_DNA"/>
</dbReference>
<dbReference type="InterPro" id="IPR010229">
    <property type="entry name" value="Pept_M38_dipep"/>
</dbReference>
<name>A0A0R3JQZ5_CALMK</name>
<keyword evidence="7" id="KW-1185">Reference proteome</keyword>
<keyword evidence="1 6" id="KW-0378">Hydrolase</keyword>
<dbReference type="InterPro" id="IPR050378">
    <property type="entry name" value="Metallo-dep_Hydrolases_sf"/>
</dbReference>
<reference evidence="6 7" key="1">
    <citation type="submission" date="2015-09" db="EMBL/GenBank/DDBJ databases">
        <title>Draft genome sequence of a Caloramator mitchellensis, a moderate thermophile from the Great Artesian Basin of Australia.</title>
        <authorList>
            <person name="Patel B.K."/>
        </authorList>
    </citation>
    <scope>NUCLEOTIDE SEQUENCE [LARGE SCALE GENOMIC DNA]</scope>
    <source>
        <strain evidence="6 7">VF08</strain>
    </source>
</reference>
<dbReference type="Pfam" id="PF01979">
    <property type="entry name" value="Amidohydro_1"/>
    <property type="match status" value="1"/>
</dbReference>
<comment type="caution">
    <text evidence="6">The sequence shown here is derived from an EMBL/GenBank/DDBJ whole genome shotgun (WGS) entry which is preliminary data.</text>
</comment>
<comment type="subcellular location">
    <subcellularLocation>
        <location evidence="1">Cytoplasm</location>
    </subcellularLocation>
</comment>
<dbReference type="GO" id="GO:0046872">
    <property type="term" value="F:metal ion binding"/>
    <property type="evidence" value="ECO:0007669"/>
    <property type="project" value="UniProtKB-KW"/>
</dbReference>
<feature type="binding site" evidence="4">
    <location>
        <position position="194"/>
    </location>
    <ligand>
        <name>Zn(2+)</name>
        <dbReference type="ChEBI" id="CHEBI:29105"/>
        <label>2</label>
        <note>catalytic</note>
    </ligand>
</feature>
<comment type="function">
    <text evidence="1">Catalyzes the hydrolytic cleavage of a subset of L-isoaspartyl (L-beta-aspartyl) dipeptides. Used to degrade proteins damaged by L-isoaspartyl residues formation.</text>
</comment>
<dbReference type="InterPro" id="IPR011059">
    <property type="entry name" value="Metal-dep_hydrolase_composite"/>
</dbReference>
<comment type="cofactor">
    <cofactor evidence="1 4">
        <name>Zn(2+)</name>
        <dbReference type="ChEBI" id="CHEBI:29105"/>
    </cofactor>
    <text evidence="1 4">Binds 2 Zn(2+) ions per subunit.</text>
</comment>
<feature type="binding site" evidence="4">
    <location>
        <position position="60"/>
    </location>
    <ligand>
        <name>Zn(2+)</name>
        <dbReference type="ChEBI" id="CHEBI:29105"/>
        <label>1</label>
        <note>catalytic</note>
    </ligand>
</feature>
<feature type="binding site" evidence="3">
    <location>
        <position position="98"/>
    </location>
    <ligand>
        <name>substrate</name>
    </ligand>
</feature>
<keyword evidence="1" id="KW-0645">Protease</keyword>
<dbReference type="PANTHER" id="PTHR11647:SF1">
    <property type="entry name" value="COLLAPSIN RESPONSE MEDIATOR PROTEIN"/>
    <property type="match status" value="1"/>
</dbReference>
<dbReference type="Proteomes" id="UP000052015">
    <property type="component" value="Unassembled WGS sequence"/>
</dbReference>
<gene>
    <name evidence="6" type="primary">iadA</name>
    <name evidence="6" type="ORF">ABG79_02382</name>
</gene>
<feature type="binding site" evidence="4">
    <location>
        <position position="223"/>
    </location>
    <ligand>
        <name>Zn(2+)</name>
        <dbReference type="ChEBI" id="CHEBI:29105"/>
        <label>2</label>
        <note>catalytic</note>
    </ligand>
</feature>
<dbReference type="PIRSF" id="PIRSF001238">
    <property type="entry name" value="IadA"/>
    <property type="match status" value="1"/>
</dbReference>
<dbReference type="SUPFAM" id="SSF51338">
    <property type="entry name" value="Composite domain of metallo-dependent hydrolases"/>
    <property type="match status" value="1"/>
</dbReference>
<dbReference type="GO" id="GO:0006508">
    <property type="term" value="P:proteolysis"/>
    <property type="evidence" value="ECO:0007669"/>
    <property type="project" value="UniProtKB-KW"/>
</dbReference>
<feature type="binding site" evidence="3">
    <location>
        <position position="129"/>
    </location>
    <ligand>
        <name>substrate</name>
    </ligand>
</feature>
<keyword evidence="1" id="KW-0482">Metalloprotease</keyword>
<evidence type="ECO:0000259" key="5">
    <source>
        <dbReference type="Pfam" id="PF01979"/>
    </source>
</evidence>
<feature type="binding site" evidence="3">
    <location>
        <begin position="67"/>
        <end position="69"/>
    </location>
    <ligand>
        <name>substrate</name>
    </ligand>
</feature>
<dbReference type="GO" id="GO:0008237">
    <property type="term" value="F:metallopeptidase activity"/>
    <property type="evidence" value="ECO:0007669"/>
    <property type="project" value="UniProtKB-KW"/>
</dbReference>
<dbReference type="PANTHER" id="PTHR11647">
    <property type="entry name" value="HYDRANTOINASE/DIHYDROPYRIMIDINASE FAMILY MEMBER"/>
    <property type="match status" value="1"/>
</dbReference>
<dbReference type="GO" id="GO:0016810">
    <property type="term" value="F:hydrolase activity, acting on carbon-nitrogen (but not peptide) bonds"/>
    <property type="evidence" value="ECO:0007669"/>
    <property type="project" value="InterPro"/>
</dbReference>
<dbReference type="OrthoDB" id="9775607at2"/>
<evidence type="ECO:0000256" key="2">
    <source>
        <dbReference type="PIRSR" id="PIRSR001238-1"/>
    </source>
</evidence>
<evidence type="ECO:0000256" key="4">
    <source>
        <dbReference type="PIRSR" id="PIRSR001238-3"/>
    </source>
</evidence>
<dbReference type="AlphaFoldDB" id="A0A0R3JQZ5"/>
<feature type="binding site" evidence="3">
    <location>
        <position position="162"/>
    </location>
    <ligand>
        <name>substrate</name>
    </ligand>
</feature>
<comment type="similarity">
    <text evidence="1">Belongs to the peptidase M38 family.</text>
</comment>
<sequence length="388" mass="42000">MIKLIKNVEVYMPEYIGKRDILIAHDKISKIGDSITVTGIDVEVIDGKGKKALPGFIDSHVHITGGGGEGGYKTRTPEIVLSDIIKGGITTIIGTLGTDGVTRSLENLYAKAKALEEEGVTTYIYTGAYRVPTVTFTGSIMKDLVLIDKVIGVGEIAISDHRSSQPNLEELKRLTADARVAGILSGKAGVVNIHMGDGKDGLNKLIEIAETTEIPITQFYPTHINRNPYLFEQGIQFAKMGGFIDFTTSSDPLFYDEGEVKASIALKTCIEKGLGDNITFTSDGQGSLPNFNEKGEFIGLKVGRVTSLFNEVRDAVLDGVQLEQAVKAITSNPAKILKLKGKGKIYEGYDADIVLVDEDYYVDTVISKGHLLMKNKKVIAMGTFEMGT</sequence>
<evidence type="ECO:0000256" key="1">
    <source>
        <dbReference type="PIRNR" id="PIRNR001238"/>
    </source>
</evidence>
<feature type="binding site" evidence="3">
    <location>
        <position position="287"/>
    </location>
    <ligand>
        <name>substrate</name>
    </ligand>
</feature>
<dbReference type="STRING" id="908809.ABG79_02382"/>
<feature type="active site" description="Proton acceptor" evidence="2">
    <location>
        <position position="283"/>
    </location>
</feature>
<keyword evidence="1 4" id="KW-0479">Metal-binding</keyword>
<dbReference type="NCBIfam" id="TIGR01975">
    <property type="entry name" value="isoAsp_dipep"/>
    <property type="match status" value="1"/>
</dbReference>
<feature type="binding site" evidence="3">
    <location>
        <position position="226"/>
    </location>
    <ligand>
        <name>substrate</name>
    </ligand>
</feature>
<comment type="PTM">
    <text evidence="1">Carboxylation allows a single lysine to coordinate two zinc ions.</text>
</comment>
<dbReference type="EC" id="3.4.19.-" evidence="1"/>
<proteinExistence type="inferred from homology"/>
<accession>A0A0R3JQZ5</accession>
<evidence type="ECO:0000313" key="7">
    <source>
        <dbReference type="Proteomes" id="UP000052015"/>
    </source>
</evidence>
<keyword evidence="1 4" id="KW-0862">Zinc</keyword>
<feature type="domain" description="Amidohydrolase-related" evidence="5">
    <location>
        <begin position="262"/>
        <end position="371"/>
    </location>
</feature>
<evidence type="ECO:0000256" key="3">
    <source>
        <dbReference type="PIRSR" id="PIRSR001238-2"/>
    </source>
</evidence>
<protein>
    <recommendedName>
        <fullName evidence="1">Isoaspartyl dipeptidase</fullName>
        <ecNumber evidence="1">3.4.19.-</ecNumber>
    </recommendedName>
</protein>
<dbReference type="Gene3D" id="2.30.40.10">
    <property type="entry name" value="Urease, subunit C, domain 1"/>
    <property type="match status" value="1"/>
</dbReference>
<feature type="binding site" evidence="4">
    <location>
        <position position="283"/>
    </location>
    <ligand>
        <name>Zn(2+)</name>
        <dbReference type="ChEBI" id="CHEBI:29105"/>
        <label>1</label>
        <note>catalytic</note>
    </ligand>
</feature>